<keyword evidence="5" id="KW-0966">Cell projection</keyword>
<protein>
    <recommendedName>
        <fullName evidence="4">Flagellar hook-basal body complex protein FliE</fullName>
    </recommendedName>
</protein>
<dbReference type="GO" id="GO:0003774">
    <property type="term" value="F:cytoskeletal motor activity"/>
    <property type="evidence" value="ECO:0007669"/>
    <property type="project" value="InterPro"/>
</dbReference>
<dbReference type="GO" id="GO:0009425">
    <property type="term" value="C:bacterial-type flagellum basal body"/>
    <property type="evidence" value="ECO:0007669"/>
    <property type="project" value="UniProtKB-SubCell"/>
</dbReference>
<accession>A0A1V2GWT6</accession>
<dbReference type="EMBL" id="MLCO01000252">
    <property type="protein sequence ID" value="ONG48085.1"/>
    <property type="molecule type" value="Genomic_DNA"/>
</dbReference>
<keyword evidence="5" id="KW-0282">Flagellum</keyword>
<dbReference type="PANTHER" id="PTHR34653:SF1">
    <property type="entry name" value="FLAGELLAR HOOK-BASAL BODY COMPLEX PROTEIN FLIE"/>
    <property type="match status" value="1"/>
</dbReference>
<dbReference type="GO" id="GO:0071973">
    <property type="term" value="P:bacterial-type flagellum-dependent cell motility"/>
    <property type="evidence" value="ECO:0007669"/>
    <property type="project" value="InterPro"/>
</dbReference>
<evidence type="ECO:0000256" key="2">
    <source>
        <dbReference type="ARBA" id="ARBA00009272"/>
    </source>
</evidence>
<evidence type="ECO:0000256" key="1">
    <source>
        <dbReference type="ARBA" id="ARBA00004117"/>
    </source>
</evidence>
<comment type="similarity">
    <text evidence="2 4">Belongs to the FliE family.</text>
</comment>
<organism evidence="5 6">
    <name type="scientific">Teichococcus deserti</name>
    <dbReference type="NCBI Taxonomy" id="1817963"/>
    <lineage>
        <taxon>Bacteria</taxon>
        <taxon>Pseudomonadati</taxon>
        <taxon>Pseudomonadota</taxon>
        <taxon>Alphaproteobacteria</taxon>
        <taxon>Acetobacterales</taxon>
        <taxon>Roseomonadaceae</taxon>
        <taxon>Roseomonas</taxon>
    </lineage>
</organism>
<dbReference type="OrthoDB" id="7278620at2"/>
<reference evidence="5 6" key="1">
    <citation type="submission" date="2016-10" db="EMBL/GenBank/DDBJ databases">
        <title>Draft Genome sequence of Roseomonas sp. strain M3.</title>
        <authorList>
            <person name="Subhash Y."/>
            <person name="Lee S."/>
        </authorList>
    </citation>
    <scope>NUCLEOTIDE SEQUENCE [LARGE SCALE GENOMIC DNA]</scope>
    <source>
        <strain evidence="5 6">M3</strain>
    </source>
</reference>
<gene>
    <name evidence="4" type="primary">fliE</name>
    <name evidence="5" type="ORF">BKE38_22295</name>
</gene>
<dbReference type="HAMAP" id="MF_00724">
    <property type="entry name" value="FliE"/>
    <property type="match status" value="1"/>
</dbReference>
<comment type="caution">
    <text evidence="5">The sequence shown here is derived from an EMBL/GenBank/DDBJ whole genome shotgun (WGS) entry which is preliminary data.</text>
</comment>
<evidence type="ECO:0000256" key="4">
    <source>
        <dbReference type="HAMAP-Rule" id="MF_00724"/>
    </source>
</evidence>
<keyword evidence="6" id="KW-1185">Reference proteome</keyword>
<evidence type="ECO:0000256" key="3">
    <source>
        <dbReference type="ARBA" id="ARBA00023143"/>
    </source>
</evidence>
<proteinExistence type="inferred from homology"/>
<evidence type="ECO:0000313" key="6">
    <source>
        <dbReference type="Proteomes" id="UP000188879"/>
    </source>
</evidence>
<comment type="subcellular location">
    <subcellularLocation>
        <location evidence="1 4">Bacterial flagellum basal body</location>
    </subcellularLocation>
</comment>
<dbReference type="GO" id="GO:0005198">
    <property type="term" value="F:structural molecule activity"/>
    <property type="evidence" value="ECO:0007669"/>
    <property type="project" value="InterPro"/>
</dbReference>
<dbReference type="AlphaFoldDB" id="A0A1V2GWT6"/>
<keyword evidence="3 4" id="KW-0975">Bacterial flagellum</keyword>
<dbReference type="Proteomes" id="UP000188879">
    <property type="component" value="Unassembled WGS sequence"/>
</dbReference>
<dbReference type="PANTHER" id="PTHR34653">
    <property type="match status" value="1"/>
</dbReference>
<evidence type="ECO:0000313" key="5">
    <source>
        <dbReference type="EMBL" id="ONG48085.1"/>
    </source>
</evidence>
<dbReference type="Pfam" id="PF02049">
    <property type="entry name" value="FliE"/>
    <property type="match status" value="1"/>
</dbReference>
<dbReference type="RefSeq" id="WP_076959496.1">
    <property type="nucleotide sequence ID" value="NZ_MLCO01000252.1"/>
</dbReference>
<name>A0A1V2GWT6_9PROT</name>
<keyword evidence="5" id="KW-0969">Cilium</keyword>
<sequence length="100" mass="10432">MPVQPNAALNAVTPASAAIRAYGVTQTPTGDFPTMLQDAARASLQTLRSAEMMAARGVAGTADIQEVVQAAANAELTVQTLTQLRDKVVGAYMDVLRMAV</sequence>
<dbReference type="InterPro" id="IPR001624">
    <property type="entry name" value="FliE"/>
</dbReference>